<evidence type="ECO:0000256" key="7">
    <source>
        <dbReference type="ARBA" id="ARBA00005412"/>
    </source>
</evidence>
<reference evidence="23" key="1">
    <citation type="submission" date="2018-05" db="EMBL/GenBank/DDBJ databases">
        <authorList>
            <person name="Liu B.-T."/>
        </authorList>
    </citation>
    <scope>NUCLEOTIDE SEQUENCE [LARGE SCALE GENOMIC DNA]</scope>
    <source>
        <strain evidence="23">WD6-1</strain>
    </source>
</reference>
<evidence type="ECO:0000256" key="10">
    <source>
        <dbReference type="ARBA" id="ARBA00022490"/>
    </source>
</evidence>
<keyword evidence="13 19" id="KW-0547">Nucleotide-binding</keyword>
<evidence type="ECO:0000256" key="4">
    <source>
        <dbReference type="ARBA" id="ARBA00003485"/>
    </source>
</evidence>
<feature type="binding site" evidence="19">
    <location>
        <begin position="133"/>
        <end position="134"/>
    </location>
    <ligand>
        <name>NAD(+)</name>
        <dbReference type="ChEBI" id="CHEBI:57540"/>
    </ligand>
</feature>
<sequence length="371" mass="38324">MTGPLRVPVELGDRRYEVLIGPNALEAGADALRALCPRGRALIVADRTAFDRHGARLNAALDEVSLEPVVFEIDGGEAAKSWDQLESLVDSLLDAGIDRTETVIAFGGGTIGDLAGFAASIVKRGVGFAQIPTTLLAQVDSSVGGKTGINVRQGKNLVGAFHQPALVLADTGLLATLPGREVRAGYAEIVKAALIGDAALFDRLEAAGADALDGGALAEAVADAVAFKARIVAEDERERGPRALLNLGHTFAHAFEAEAAPGALVHGEAVACGLALAFRYSARLGACPKADAEQIAAHLEAVGLPARIGDLAGGPFEAERLLARMAGDKKTVGGAITLILARGIGEAYIAPRADARDLAAFLEREIDDHSV</sequence>
<dbReference type="GO" id="GO:0046872">
    <property type="term" value="F:metal ion binding"/>
    <property type="evidence" value="ECO:0007669"/>
    <property type="project" value="UniProtKB-KW"/>
</dbReference>
<dbReference type="InterPro" id="IPR016037">
    <property type="entry name" value="DHQ_synth_AroB"/>
</dbReference>
<dbReference type="Pfam" id="PF24621">
    <property type="entry name" value="DHQS_C"/>
    <property type="match status" value="1"/>
</dbReference>
<feature type="binding site" evidence="19">
    <location>
        <position position="155"/>
    </location>
    <ligand>
        <name>NAD(+)</name>
        <dbReference type="ChEBI" id="CHEBI:57540"/>
    </ligand>
</feature>
<comment type="pathway">
    <text evidence="6 19">Metabolic intermediate biosynthesis; chorismate biosynthesis; chorismate from D-erythrose 4-phosphate and phosphoenolpyruvate: step 2/7.</text>
</comment>
<dbReference type="Pfam" id="PF01761">
    <property type="entry name" value="DHQ_synthase"/>
    <property type="match status" value="1"/>
</dbReference>
<evidence type="ECO:0000313" key="22">
    <source>
        <dbReference type="EMBL" id="PWE16814.1"/>
    </source>
</evidence>
<evidence type="ECO:0000256" key="17">
    <source>
        <dbReference type="ARBA" id="ARBA00023239"/>
    </source>
</evidence>
<keyword evidence="15 19" id="KW-0520">NAD</keyword>
<evidence type="ECO:0000256" key="12">
    <source>
        <dbReference type="ARBA" id="ARBA00022723"/>
    </source>
</evidence>
<dbReference type="Proteomes" id="UP000245168">
    <property type="component" value="Unassembled WGS sequence"/>
</dbReference>
<protein>
    <recommendedName>
        <fullName evidence="9 19">3-dehydroquinate synthase</fullName>
        <shortName evidence="19">DHQS</shortName>
        <ecNumber evidence="8 19">4.2.3.4</ecNumber>
    </recommendedName>
</protein>
<dbReference type="GO" id="GO:0003856">
    <property type="term" value="F:3-dehydroquinate synthase activity"/>
    <property type="evidence" value="ECO:0007669"/>
    <property type="project" value="UniProtKB-UniRule"/>
</dbReference>
<proteinExistence type="inferred from homology"/>
<dbReference type="GO" id="GO:0008652">
    <property type="term" value="P:amino acid biosynthetic process"/>
    <property type="evidence" value="ECO:0007669"/>
    <property type="project" value="UniProtKB-KW"/>
</dbReference>
<dbReference type="OrthoDB" id="9806583at2"/>
<evidence type="ECO:0000256" key="11">
    <source>
        <dbReference type="ARBA" id="ARBA00022605"/>
    </source>
</evidence>
<evidence type="ECO:0000256" key="3">
    <source>
        <dbReference type="ARBA" id="ARBA00001947"/>
    </source>
</evidence>
<evidence type="ECO:0000256" key="6">
    <source>
        <dbReference type="ARBA" id="ARBA00004661"/>
    </source>
</evidence>
<dbReference type="InterPro" id="IPR056179">
    <property type="entry name" value="DHQS_C"/>
</dbReference>
<keyword evidence="23" id="KW-1185">Reference proteome</keyword>
<dbReference type="RefSeq" id="WP_109253537.1">
    <property type="nucleotide sequence ID" value="NZ_QEXV01000005.1"/>
</dbReference>
<feature type="domain" description="3-dehydroquinate synthase N-terminal" evidence="20">
    <location>
        <begin position="72"/>
        <end position="183"/>
    </location>
</feature>
<dbReference type="InterPro" id="IPR030960">
    <property type="entry name" value="DHQS/DOIS_N"/>
</dbReference>
<comment type="function">
    <text evidence="4 19">Catalyzes the conversion of 3-deoxy-D-arabino-heptulosonate 7-phosphate (DAHP) to dehydroquinate (DHQ).</text>
</comment>
<dbReference type="Gene3D" id="3.40.50.1970">
    <property type="match status" value="1"/>
</dbReference>
<dbReference type="GO" id="GO:0009423">
    <property type="term" value="P:chorismate biosynthetic process"/>
    <property type="evidence" value="ECO:0007669"/>
    <property type="project" value="UniProtKB-UniRule"/>
</dbReference>
<feature type="binding site" evidence="19">
    <location>
        <position position="188"/>
    </location>
    <ligand>
        <name>Zn(2+)</name>
        <dbReference type="ChEBI" id="CHEBI:29105"/>
    </ligand>
</feature>
<comment type="catalytic activity">
    <reaction evidence="1 19">
        <text>7-phospho-2-dehydro-3-deoxy-D-arabino-heptonate = 3-dehydroquinate + phosphate</text>
        <dbReference type="Rhea" id="RHEA:21968"/>
        <dbReference type="ChEBI" id="CHEBI:32364"/>
        <dbReference type="ChEBI" id="CHEBI:43474"/>
        <dbReference type="ChEBI" id="CHEBI:58394"/>
        <dbReference type="EC" id="4.2.3.4"/>
    </reaction>
</comment>
<gene>
    <name evidence="19" type="primary">aroB</name>
    <name evidence="22" type="ORF">DDZ18_11515</name>
</gene>
<dbReference type="SUPFAM" id="SSF56796">
    <property type="entry name" value="Dehydroquinate synthase-like"/>
    <property type="match status" value="1"/>
</dbReference>
<keyword evidence="12 19" id="KW-0479">Metal-binding</keyword>
<dbReference type="PANTHER" id="PTHR43622">
    <property type="entry name" value="3-DEHYDROQUINATE SYNTHASE"/>
    <property type="match status" value="1"/>
</dbReference>
<dbReference type="GO" id="GO:0005737">
    <property type="term" value="C:cytoplasm"/>
    <property type="evidence" value="ECO:0007669"/>
    <property type="project" value="UniProtKB-SubCell"/>
</dbReference>
<evidence type="ECO:0000256" key="19">
    <source>
        <dbReference type="HAMAP-Rule" id="MF_00110"/>
    </source>
</evidence>
<evidence type="ECO:0000256" key="9">
    <source>
        <dbReference type="ARBA" id="ARBA00017684"/>
    </source>
</evidence>
<evidence type="ECO:0000256" key="1">
    <source>
        <dbReference type="ARBA" id="ARBA00001393"/>
    </source>
</evidence>
<evidence type="ECO:0000259" key="20">
    <source>
        <dbReference type="Pfam" id="PF01761"/>
    </source>
</evidence>
<evidence type="ECO:0000256" key="8">
    <source>
        <dbReference type="ARBA" id="ARBA00013031"/>
    </source>
</evidence>
<feature type="domain" description="3-dehydroquinate synthase C-terminal" evidence="21">
    <location>
        <begin position="185"/>
        <end position="331"/>
    </location>
</feature>
<evidence type="ECO:0000256" key="5">
    <source>
        <dbReference type="ARBA" id="ARBA00004496"/>
    </source>
</evidence>
<dbReference type="InterPro" id="IPR030963">
    <property type="entry name" value="DHQ_synth_fam"/>
</dbReference>
<feature type="binding site" evidence="19">
    <location>
        <position position="146"/>
    </location>
    <ligand>
        <name>NAD(+)</name>
        <dbReference type="ChEBI" id="CHEBI:57540"/>
    </ligand>
</feature>
<keyword evidence="14 19" id="KW-0862">Zinc</keyword>
<dbReference type="EMBL" id="QEXV01000005">
    <property type="protein sequence ID" value="PWE16814.1"/>
    <property type="molecule type" value="Genomic_DNA"/>
</dbReference>
<keyword evidence="17 19" id="KW-0456">Lyase</keyword>
<keyword evidence="10 19" id="KW-0963">Cytoplasm</keyword>
<dbReference type="CDD" id="cd08195">
    <property type="entry name" value="DHQS"/>
    <property type="match status" value="1"/>
</dbReference>
<dbReference type="NCBIfam" id="TIGR01357">
    <property type="entry name" value="aroB"/>
    <property type="match status" value="1"/>
</dbReference>
<name>A0A2U2BS34_9PROT</name>
<dbReference type="FunFam" id="3.40.50.1970:FF:000007">
    <property type="entry name" value="Pentafunctional AROM polypeptide"/>
    <property type="match status" value="1"/>
</dbReference>
<keyword evidence="18 19" id="KW-0170">Cobalt</keyword>
<dbReference type="UniPathway" id="UPA00053">
    <property type="reaction ID" value="UER00085"/>
</dbReference>
<comment type="subcellular location">
    <subcellularLocation>
        <location evidence="5 19">Cytoplasm</location>
    </subcellularLocation>
</comment>
<comment type="similarity">
    <text evidence="7 19">Belongs to the sugar phosphate cyclases superfamily. Dehydroquinate synthase family.</text>
</comment>
<evidence type="ECO:0000256" key="2">
    <source>
        <dbReference type="ARBA" id="ARBA00001911"/>
    </source>
</evidence>
<accession>A0A2U2BS34</accession>
<feature type="binding site" evidence="19">
    <location>
        <position position="266"/>
    </location>
    <ligand>
        <name>Zn(2+)</name>
        <dbReference type="ChEBI" id="CHEBI:29105"/>
    </ligand>
</feature>
<evidence type="ECO:0000256" key="18">
    <source>
        <dbReference type="ARBA" id="ARBA00023285"/>
    </source>
</evidence>
<comment type="cofactor">
    <cofactor evidence="2 19">
        <name>NAD(+)</name>
        <dbReference type="ChEBI" id="CHEBI:57540"/>
    </cofactor>
</comment>
<evidence type="ECO:0000256" key="14">
    <source>
        <dbReference type="ARBA" id="ARBA00022833"/>
    </source>
</evidence>
<comment type="caution">
    <text evidence="19">Lacks conserved residue(s) required for the propagation of feature annotation.</text>
</comment>
<dbReference type="Gene3D" id="1.20.1090.10">
    <property type="entry name" value="Dehydroquinate synthase-like - alpha domain"/>
    <property type="match status" value="1"/>
</dbReference>
<keyword evidence="11 19" id="KW-0028">Amino-acid biosynthesis</keyword>
<dbReference type="PANTHER" id="PTHR43622:SF7">
    <property type="entry name" value="3-DEHYDROQUINATE SYNTHASE, CHLOROPLASTIC"/>
    <property type="match status" value="1"/>
</dbReference>
<comment type="caution">
    <text evidence="22">The sequence shown here is derived from an EMBL/GenBank/DDBJ whole genome shotgun (WGS) entry which is preliminary data.</text>
</comment>
<comment type="cofactor">
    <cofactor evidence="19">
        <name>Co(2+)</name>
        <dbReference type="ChEBI" id="CHEBI:48828"/>
    </cofactor>
    <cofactor evidence="19">
        <name>Zn(2+)</name>
        <dbReference type="ChEBI" id="CHEBI:29105"/>
    </cofactor>
    <text evidence="19">Binds 1 divalent metal cation per subunit. Can use either Co(2+) or Zn(2+).</text>
</comment>
<dbReference type="EC" id="4.2.3.4" evidence="8 19"/>
<feature type="binding site" evidence="19">
    <location>
        <position position="249"/>
    </location>
    <ligand>
        <name>Zn(2+)</name>
        <dbReference type="ChEBI" id="CHEBI:29105"/>
    </ligand>
</feature>
<evidence type="ECO:0000313" key="23">
    <source>
        <dbReference type="Proteomes" id="UP000245168"/>
    </source>
</evidence>
<dbReference type="GO" id="GO:0000166">
    <property type="term" value="F:nucleotide binding"/>
    <property type="evidence" value="ECO:0007669"/>
    <property type="project" value="UniProtKB-KW"/>
</dbReference>
<evidence type="ECO:0000256" key="16">
    <source>
        <dbReference type="ARBA" id="ARBA00023141"/>
    </source>
</evidence>
<dbReference type="AlphaFoldDB" id="A0A2U2BS34"/>
<dbReference type="GO" id="GO:0009073">
    <property type="term" value="P:aromatic amino acid family biosynthetic process"/>
    <property type="evidence" value="ECO:0007669"/>
    <property type="project" value="UniProtKB-KW"/>
</dbReference>
<dbReference type="PIRSF" id="PIRSF001455">
    <property type="entry name" value="DHQ_synth"/>
    <property type="match status" value="1"/>
</dbReference>
<organism evidence="22 23">
    <name type="scientific">Marinicauda salina</name>
    <dbReference type="NCBI Taxonomy" id="2135793"/>
    <lineage>
        <taxon>Bacteria</taxon>
        <taxon>Pseudomonadati</taxon>
        <taxon>Pseudomonadota</taxon>
        <taxon>Alphaproteobacteria</taxon>
        <taxon>Maricaulales</taxon>
        <taxon>Maricaulaceae</taxon>
        <taxon>Marinicauda</taxon>
    </lineage>
</organism>
<comment type="cofactor">
    <cofactor evidence="3">
        <name>Zn(2+)</name>
        <dbReference type="ChEBI" id="CHEBI:29105"/>
    </cofactor>
</comment>
<dbReference type="InterPro" id="IPR050071">
    <property type="entry name" value="Dehydroquinate_synthase"/>
</dbReference>
<evidence type="ECO:0000256" key="13">
    <source>
        <dbReference type="ARBA" id="ARBA00022741"/>
    </source>
</evidence>
<evidence type="ECO:0000256" key="15">
    <source>
        <dbReference type="ARBA" id="ARBA00023027"/>
    </source>
</evidence>
<evidence type="ECO:0000259" key="21">
    <source>
        <dbReference type="Pfam" id="PF24621"/>
    </source>
</evidence>
<dbReference type="HAMAP" id="MF_00110">
    <property type="entry name" value="DHQ_synthase"/>
    <property type="match status" value="1"/>
</dbReference>
<keyword evidence="16 19" id="KW-0057">Aromatic amino acid biosynthesis</keyword>